<sequence>MACSLSRRRTQCADAVSGRHLPRFHAEAADQARAASMPDTTWPISGHPPGSSRSRNDTPVLMSSQYVSTYRQRFAFARLPDPHLTPQVRLFRDAHHVRLLTAAAHGGLKSPPTGRLRRATAFISCTAPRSVRSLPHFLTSAFLAHHYASLTHPEGPVTCASRVGRRRGTH</sequence>
<dbReference type="Proteomes" id="UP000536624">
    <property type="component" value="Unassembled WGS sequence"/>
</dbReference>
<gene>
    <name evidence="2" type="ORF">SMALB_7420</name>
</gene>
<name>A0A7X6B181_STRMQ</name>
<feature type="region of interest" description="Disordered" evidence="1">
    <location>
        <begin position="29"/>
        <end position="58"/>
    </location>
</feature>
<dbReference type="AlphaFoldDB" id="A0A7X6B181"/>
<evidence type="ECO:0000313" key="3">
    <source>
        <dbReference type="Proteomes" id="UP000536624"/>
    </source>
</evidence>
<proteinExistence type="predicted"/>
<evidence type="ECO:0000256" key="1">
    <source>
        <dbReference type="SAM" id="MobiDB-lite"/>
    </source>
</evidence>
<evidence type="ECO:0000313" key="2">
    <source>
        <dbReference type="EMBL" id="NIY69306.1"/>
    </source>
</evidence>
<protein>
    <submittedName>
        <fullName evidence="2">Uncharacterized protein</fullName>
    </submittedName>
</protein>
<comment type="caution">
    <text evidence="2">The sequence shown here is derived from an EMBL/GenBank/DDBJ whole genome shotgun (WGS) entry which is preliminary data.</text>
</comment>
<dbReference type="EMBL" id="JAALLH010000001">
    <property type="protein sequence ID" value="NIY69306.1"/>
    <property type="molecule type" value="Genomic_DNA"/>
</dbReference>
<accession>A0A7X6B181</accession>
<organism evidence="2 3">
    <name type="scientific">Streptomyces malaysiensis</name>
    <dbReference type="NCBI Taxonomy" id="92644"/>
    <lineage>
        <taxon>Bacteria</taxon>
        <taxon>Bacillati</taxon>
        <taxon>Actinomycetota</taxon>
        <taxon>Actinomycetes</taxon>
        <taxon>Kitasatosporales</taxon>
        <taxon>Streptomycetaceae</taxon>
        <taxon>Streptomyces</taxon>
        <taxon>Streptomyces violaceusniger group</taxon>
    </lineage>
</organism>
<reference evidence="2 3" key="1">
    <citation type="submission" date="2020-02" db="EMBL/GenBank/DDBJ databases">
        <title>Streptomyces malaysiensis DSM14702 (JHCC583434, PFL_A843) Genome sequencing and assembly.</title>
        <authorList>
            <person name="Samborskyy M."/>
        </authorList>
    </citation>
    <scope>NUCLEOTIDE SEQUENCE [LARGE SCALE GENOMIC DNA]</scope>
    <source>
        <strain evidence="2 3">DSM 14702</strain>
    </source>
</reference>